<proteinExistence type="predicted"/>
<dbReference type="RefSeq" id="WP_089871891.1">
    <property type="nucleotide sequence ID" value="NZ_FNBH01000001.1"/>
</dbReference>
<sequence length="155" mass="18270">MKKTILVFSLISSVFFYSQNYSSLDKILEKLETRSKKMKDASGFDIKDKKFVLIEDFEDHAERHILEFRNDNSLTLIEVIDDKSTDKTYSNIFTGDYIRKKNAISVRADHLEGKKISIPITHNLYLMNANNIWYLKDINTNKRWIENSNLLKKKN</sequence>
<evidence type="ECO:0000313" key="2">
    <source>
        <dbReference type="Proteomes" id="UP000199203"/>
    </source>
</evidence>
<dbReference type="Proteomes" id="UP000199203">
    <property type="component" value="Unassembled WGS sequence"/>
</dbReference>
<keyword evidence="2" id="KW-1185">Reference proteome</keyword>
<reference evidence="2" key="1">
    <citation type="submission" date="2016-10" db="EMBL/GenBank/DDBJ databases">
        <authorList>
            <person name="Varghese N."/>
            <person name="Submissions S."/>
        </authorList>
    </citation>
    <scope>NUCLEOTIDE SEQUENCE [LARGE SCALE GENOMIC DNA]</scope>
    <source>
        <strain evidence="2">DSM 19684</strain>
    </source>
</reference>
<accession>A0A1G7I7V8</accession>
<evidence type="ECO:0000313" key="1">
    <source>
        <dbReference type="EMBL" id="SDF08755.1"/>
    </source>
</evidence>
<dbReference type="AlphaFoldDB" id="A0A1G7I7V8"/>
<organism evidence="1 2">
    <name type="scientific">Epilithonimonas hungarica</name>
    <dbReference type="NCBI Taxonomy" id="454006"/>
    <lineage>
        <taxon>Bacteria</taxon>
        <taxon>Pseudomonadati</taxon>
        <taxon>Bacteroidota</taxon>
        <taxon>Flavobacteriia</taxon>
        <taxon>Flavobacteriales</taxon>
        <taxon>Weeksellaceae</taxon>
        <taxon>Chryseobacterium group</taxon>
        <taxon>Epilithonimonas</taxon>
    </lineage>
</organism>
<dbReference type="OrthoDB" id="1270560at2"/>
<protein>
    <submittedName>
        <fullName evidence="1">Uncharacterized protein</fullName>
    </submittedName>
</protein>
<name>A0A1G7I7V8_9FLAO</name>
<dbReference type="STRING" id="454006.SAMN05421825_1009"/>
<dbReference type="EMBL" id="FNBH01000001">
    <property type="protein sequence ID" value="SDF08755.1"/>
    <property type="molecule type" value="Genomic_DNA"/>
</dbReference>
<gene>
    <name evidence="1" type="ORF">SAMN05421825_1009</name>
</gene>